<sequence length="128" mass="14402">MSSVFGPSKQRVHHLSPPNASLNPCAHHPTATPSDRQLEDINTVTGVGYPVASPTSSSPDLNPIENLWRIIKQRIKARKEFPNTVPKMNEALQDEWDRLEPRDFNPFIDSMPMRIAEVLKRDGQAASY</sequence>
<proteinExistence type="predicted"/>
<accession>A0A4S2MW28</accession>
<dbReference type="InParanoid" id="A0A4S2MW28"/>
<dbReference type="Proteomes" id="UP000298138">
    <property type="component" value="Unassembled WGS sequence"/>
</dbReference>
<feature type="region of interest" description="Disordered" evidence="1">
    <location>
        <begin position="1"/>
        <end position="39"/>
    </location>
</feature>
<dbReference type="InterPro" id="IPR036397">
    <property type="entry name" value="RNaseH_sf"/>
</dbReference>
<evidence type="ECO:0008006" key="4">
    <source>
        <dbReference type="Google" id="ProtNLM"/>
    </source>
</evidence>
<keyword evidence="3" id="KW-1185">Reference proteome</keyword>
<protein>
    <recommendedName>
        <fullName evidence="4">Tc1-like transposase DDE domain-containing protein</fullName>
    </recommendedName>
</protein>
<dbReference type="GO" id="GO:0003676">
    <property type="term" value="F:nucleic acid binding"/>
    <property type="evidence" value="ECO:0007669"/>
    <property type="project" value="InterPro"/>
</dbReference>
<name>A0A4S2MW28_9PEZI</name>
<reference evidence="2 3" key="1">
    <citation type="submission" date="2019-04" db="EMBL/GenBank/DDBJ databases">
        <title>Comparative genomics and transcriptomics to analyze fruiting body development in filamentous ascomycetes.</title>
        <authorList>
            <consortium name="DOE Joint Genome Institute"/>
            <person name="Lutkenhaus R."/>
            <person name="Traeger S."/>
            <person name="Breuer J."/>
            <person name="Kuo A."/>
            <person name="Lipzen A."/>
            <person name="Pangilinan J."/>
            <person name="Dilworth D."/>
            <person name="Sandor L."/>
            <person name="Poggeler S."/>
            <person name="Barry K."/>
            <person name="Grigoriev I.V."/>
            <person name="Nowrousian M."/>
        </authorList>
    </citation>
    <scope>NUCLEOTIDE SEQUENCE [LARGE SCALE GENOMIC DNA]</scope>
    <source>
        <strain evidence="2 3">CBS 389.68</strain>
    </source>
</reference>
<dbReference type="OrthoDB" id="5410741at2759"/>
<gene>
    <name evidence="2" type="ORF">EX30DRAFT_50137</name>
</gene>
<dbReference type="STRING" id="341454.A0A4S2MW28"/>
<evidence type="ECO:0000313" key="3">
    <source>
        <dbReference type="Proteomes" id="UP000298138"/>
    </source>
</evidence>
<dbReference type="EMBL" id="ML220123">
    <property type="protein sequence ID" value="TGZ80744.1"/>
    <property type="molecule type" value="Genomic_DNA"/>
</dbReference>
<dbReference type="Gene3D" id="3.30.420.10">
    <property type="entry name" value="Ribonuclease H-like superfamily/Ribonuclease H"/>
    <property type="match status" value="1"/>
</dbReference>
<evidence type="ECO:0000313" key="2">
    <source>
        <dbReference type="EMBL" id="TGZ80744.1"/>
    </source>
</evidence>
<dbReference type="AlphaFoldDB" id="A0A4S2MW28"/>
<organism evidence="2 3">
    <name type="scientific">Ascodesmis nigricans</name>
    <dbReference type="NCBI Taxonomy" id="341454"/>
    <lineage>
        <taxon>Eukaryota</taxon>
        <taxon>Fungi</taxon>
        <taxon>Dikarya</taxon>
        <taxon>Ascomycota</taxon>
        <taxon>Pezizomycotina</taxon>
        <taxon>Pezizomycetes</taxon>
        <taxon>Pezizales</taxon>
        <taxon>Ascodesmidaceae</taxon>
        <taxon>Ascodesmis</taxon>
    </lineage>
</organism>
<evidence type="ECO:0000256" key="1">
    <source>
        <dbReference type="SAM" id="MobiDB-lite"/>
    </source>
</evidence>